<proteinExistence type="predicted"/>
<organism evidence="3 4">
    <name type="scientific">Roseburia inulinivorans</name>
    <dbReference type="NCBI Taxonomy" id="360807"/>
    <lineage>
        <taxon>Bacteria</taxon>
        <taxon>Bacillati</taxon>
        <taxon>Bacillota</taxon>
        <taxon>Clostridia</taxon>
        <taxon>Lachnospirales</taxon>
        <taxon>Lachnospiraceae</taxon>
        <taxon>Roseburia</taxon>
    </lineage>
</organism>
<accession>A0A0M6X0Y8</accession>
<keyword evidence="1" id="KW-0472">Membrane</keyword>
<dbReference type="Proteomes" id="UP000049828">
    <property type="component" value="Unassembled WGS sequence"/>
</dbReference>
<dbReference type="AlphaFoldDB" id="A0A0M6X0Y8"/>
<sequence>MLVNIIMFFTMYPVLLVLYFCFRGQYQYADGCLFAVNMKPEWIKEPEVAAIVEKFRREMKQYFIFLLIVPLSSFLTKYISIQLTIWMMWILLAIVLLCLPLVHANNGLKRWKTEHCLYETEKMEHRIELKAVGKIRRVKFLPFFLPNLAALLLALVPVWAKSFNPALEKTIELSSIGWLTIIIWLCGLALTAVAVWMDRQPTAVINNDSDVNLNYTRARKNIWKNFWLIVLWLNTAFAAVILAASFLADNMGWMILTGSMVYTLATLLLCIPLMKQLRKIEAVYEAKRELNDNADDDRHWIWGIFYYNPADRHSMVPKKVGMGTTMNLATPVGKGSAILGAVVLMVTIPAMCIWLILDEFTPIRLEVEDEILYAKHLNVDYEIQVEDIEHVEKITELPSWSKSSGTAMDTLEKGTFFIRNVGKCEVFLNPENTEFLHFSADGTDYYMGGSDDAQTEEIYQIIQSRE</sequence>
<dbReference type="Pfam" id="PF19124">
    <property type="entry name" value="DUF5808"/>
    <property type="match status" value="1"/>
</dbReference>
<keyword evidence="1" id="KW-1133">Transmembrane helix</keyword>
<feature type="transmembrane region" description="Helical" evidence="1">
    <location>
        <begin position="253"/>
        <end position="274"/>
    </location>
</feature>
<dbReference type="InterPro" id="IPR043831">
    <property type="entry name" value="DUF5808"/>
</dbReference>
<feature type="transmembrane region" description="Helical" evidence="1">
    <location>
        <begin position="62"/>
        <end position="79"/>
    </location>
</feature>
<dbReference type="RefSeq" id="WP_021922886.1">
    <property type="nucleotide sequence ID" value="NZ_CVRS01000142.1"/>
</dbReference>
<name>A0A0M6X0Y8_9FIRM</name>
<gene>
    <name evidence="3" type="ORF">RIL183_10861</name>
</gene>
<dbReference type="STRING" id="360807.ERS852392_02446"/>
<evidence type="ECO:0000313" key="3">
    <source>
        <dbReference type="EMBL" id="CRL43486.1"/>
    </source>
</evidence>
<dbReference type="OrthoDB" id="157646at2"/>
<keyword evidence="4" id="KW-1185">Reference proteome</keyword>
<protein>
    <recommendedName>
        <fullName evidence="2">DUF5808 domain-containing protein</fullName>
    </recommendedName>
</protein>
<keyword evidence="1" id="KW-0812">Transmembrane</keyword>
<feature type="transmembrane region" description="Helical" evidence="1">
    <location>
        <begin position="336"/>
        <end position="357"/>
    </location>
</feature>
<feature type="transmembrane region" description="Helical" evidence="1">
    <location>
        <begin position="226"/>
        <end position="247"/>
    </location>
</feature>
<feature type="transmembrane region" description="Helical" evidence="1">
    <location>
        <begin position="85"/>
        <end position="102"/>
    </location>
</feature>
<feature type="transmembrane region" description="Helical" evidence="1">
    <location>
        <begin position="175"/>
        <end position="197"/>
    </location>
</feature>
<feature type="domain" description="DUF5808" evidence="2">
    <location>
        <begin position="309"/>
        <end position="334"/>
    </location>
</feature>
<reference evidence="4" key="1">
    <citation type="submission" date="2015-05" db="EMBL/GenBank/DDBJ databases">
        <authorList>
            <consortium name="Pathogen Informatics"/>
        </authorList>
    </citation>
    <scope>NUCLEOTIDE SEQUENCE [LARGE SCALE GENOMIC DNA]</scope>
    <source>
        <strain evidence="4">L1-83</strain>
    </source>
</reference>
<evidence type="ECO:0000259" key="2">
    <source>
        <dbReference type="Pfam" id="PF19124"/>
    </source>
</evidence>
<feature type="transmembrane region" description="Helical" evidence="1">
    <location>
        <begin position="140"/>
        <end position="160"/>
    </location>
</feature>
<feature type="transmembrane region" description="Helical" evidence="1">
    <location>
        <begin position="6"/>
        <end position="22"/>
    </location>
</feature>
<dbReference type="EMBL" id="CVRS01000142">
    <property type="protein sequence ID" value="CRL43486.1"/>
    <property type="molecule type" value="Genomic_DNA"/>
</dbReference>
<evidence type="ECO:0000256" key="1">
    <source>
        <dbReference type="SAM" id="Phobius"/>
    </source>
</evidence>
<evidence type="ECO:0000313" key="4">
    <source>
        <dbReference type="Proteomes" id="UP000049828"/>
    </source>
</evidence>